<keyword evidence="2" id="KW-0812">Transmembrane</keyword>
<dbReference type="PROSITE" id="PS51186">
    <property type="entry name" value="GNAT"/>
    <property type="match status" value="1"/>
</dbReference>
<dbReference type="CDD" id="cd04301">
    <property type="entry name" value="NAT_SF"/>
    <property type="match status" value="1"/>
</dbReference>
<proteinExistence type="predicted"/>
<evidence type="ECO:0000259" key="3">
    <source>
        <dbReference type="PROSITE" id="PS51186"/>
    </source>
</evidence>
<accession>E6ZF17</accession>
<dbReference type="PANTHER" id="PTHR13947">
    <property type="entry name" value="GNAT FAMILY N-ACETYLTRANSFERASE"/>
    <property type="match status" value="1"/>
</dbReference>
<dbReference type="InterPro" id="IPR016181">
    <property type="entry name" value="Acyl_CoA_acyltransferase"/>
</dbReference>
<dbReference type="EMBL" id="FQ310506">
    <property type="protein sequence ID" value="CBN80767.1"/>
    <property type="molecule type" value="Genomic_DNA"/>
</dbReference>
<gene>
    <name evidence="4" type="primary">CML</name>
    <name evidence="4" type="ORF">DLA_It01920</name>
</gene>
<protein>
    <submittedName>
        <fullName evidence="4">Probable N-acetyltransferase camello</fullName>
    </submittedName>
</protein>
<dbReference type="SUPFAM" id="SSF55729">
    <property type="entry name" value="Acyl-CoA N-acyltransferases (Nat)"/>
    <property type="match status" value="1"/>
</dbReference>
<feature type="domain" description="N-acetyltransferase" evidence="3">
    <location>
        <begin position="58"/>
        <end position="223"/>
    </location>
</feature>
<dbReference type="GO" id="GO:0008080">
    <property type="term" value="F:N-acetyltransferase activity"/>
    <property type="evidence" value="ECO:0007669"/>
    <property type="project" value="InterPro"/>
</dbReference>
<dbReference type="Pfam" id="PF00583">
    <property type="entry name" value="Acetyltransf_1"/>
    <property type="match status" value="1"/>
</dbReference>
<name>E6ZF17_DICLA</name>
<keyword evidence="2" id="KW-0472">Membrane</keyword>
<dbReference type="InterPro" id="IPR000182">
    <property type="entry name" value="GNAT_dom"/>
</dbReference>
<keyword evidence="2" id="KW-1133">Transmembrane helix</keyword>
<reference evidence="4" key="3">
    <citation type="journal article" date="2011" name="Mar. Genomics">
        <title>Comparative analysis of intronless genes in teleost fish genomes: Insights into their evolution and molecular function.</title>
        <authorList>
            <person name="Tine M."/>
            <person name="Kuhl H."/>
            <person name="Beck A."/>
            <person name="Bargelloni L."/>
            <person name="Reinhardt R."/>
        </authorList>
    </citation>
    <scope>NUCLEOTIDE SEQUENCE</scope>
</reference>
<dbReference type="PANTHER" id="PTHR13947:SF58">
    <property type="entry name" value="8B (PUTATIVE,_PSEUDO-RELATED"/>
    <property type="match status" value="1"/>
</dbReference>
<keyword evidence="1 4" id="KW-0808">Transferase</keyword>
<evidence type="ECO:0000256" key="1">
    <source>
        <dbReference type="ARBA" id="ARBA00022679"/>
    </source>
</evidence>
<reference evidence="4" key="2">
    <citation type="journal article" date="2011" name="Genomics">
        <title>Directed sequencing and annotation of three Dicentrarchus labrax L. chromosomes by applying Sanger- and pyrosequencing technologies on pooled DNA of comparatively mapped BAC clones.</title>
        <authorList>
            <person name="Kuhl H."/>
            <person name="Tine M."/>
            <person name="Beck A."/>
            <person name="Timmermann B."/>
            <person name="Kodira C."/>
            <person name="Reinhardt R."/>
        </authorList>
    </citation>
    <scope>NUCLEOTIDE SEQUENCE</scope>
</reference>
<feature type="transmembrane region" description="Helical" evidence="2">
    <location>
        <begin position="41"/>
        <end position="74"/>
    </location>
</feature>
<dbReference type="AlphaFoldDB" id="E6ZF17"/>
<dbReference type="InterPro" id="IPR050769">
    <property type="entry name" value="NAT_camello-type"/>
</dbReference>
<dbReference type="Gene3D" id="3.40.630.30">
    <property type="match status" value="1"/>
</dbReference>
<organism evidence="4">
    <name type="scientific">Dicentrarchus labrax</name>
    <name type="common">European seabass</name>
    <name type="synonym">Morone labrax</name>
    <dbReference type="NCBI Taxonomy" id="13489"/>
    <lineage>
        <taxon>Eukaryota</taxon>
        <taxon>Metazoa</taxon>
        <taxon>Chordata</taxon>
        <taxon>Craniata</taxon>
        <taxon>Vertebrata</taxon>
        <taxon>Euteleostomi</taxon>
        <taxon>Actinopterygii</taxon>
        <taxon>Neopterygii</taxon>
        <taxon>Teleostei</taxon>
        <taxon>Neoteleostei</taxon>
        <taxon>Acanthomorphata</taxon>
        <taxon>Eupercaria</taxon>
        <taxon>Moronidae</taxon>
        <taxon>Dicentrarchus</taxon>
    </lineage>
</organism>
<sequence>MQLVIRQYRPSDKDTVRSLFSTGIKEHIRPCFHNAMSSPVYLAVTLTLCASGYLVGSVLGALVLPGVWVGLVYYCCHELYSSYVREKLQTDMQDIPGNYLSRPDDCFWVTEAEVDGRAEVMGMVAVVAKQSGEKSYGELFRMIISPSCRRMGLGVRMAQTVVDFCKERGFSEVVLETSSTQTAAVALYKKLGFSQVLSHTDTQAPSWIVNLAKVTVLRMKKHL</sequence>
<evidence type="ECO:0000256" key="2">
    <source>
        <dbReference type="SAM" id="Phobius"/>
    </source>
</evidence>
<reference evidence="4" key="1">
    <citation type="journal article" date="2011" name="Comp. Biochem. Physiol. Part D Genomics Proteomics">
        <title>Analysis of single nucleotide polymorphisms in three chromosomes of European sea bass Dicentrarchus labrax.</title>
        <authorList>
            <person name="Kuhl H."/>
            <person name="Tine M."/>
            <person name="Hecht J."/>
            <person name="Knaust F."/>
            <person name="Reinhardt R."/>
        </authorList>
    </citation>
    <scope>NUCLEOTIDE SEQUENCE</scope>
</reference>
<evidence type="ECO:0000313" key="4">
    <source>
        <dbReference type="EMBL" id="CBN80767.1"/>
    </source>
</evidence>